<comment type="caution">
    <text evidence="1">The sequence shown here is derived from an EMBL/GenBank/DDBJ whole genome shotgun (WGS) entry which is preliminary data.</text>
</comment>
<evidence type="ECO:0000313" key="2">
    <source>
        <dbReference type="Proteomes" id="UP000230852"/>
    </source>
</evidence>
<dbReference type="InterPro" id="IPR036086">
    <property type="entry name" value="ParB/Sulfiredoxin_sf"/>
</dbReference>
<dbReference type="CDD" id="cd16387">
    <property type="entry name" value="ParB_N_Srx"/>
    <property type="match status" value="1"/>
</dbReference>
<accession>A0A2H0TZN1</accession>
<reference evidence="2" key="1">
    <citation type="submission" date="2017-09" db="EMBL/GenBank/DDBJ databases">
        <title>Depth-based differentiation of microbial function through sediment-hosted aquifers and enrichment of novel symbionts in the deep terrestrial subsurface.</title>
        <authorList>
            <person name="Probst A.J."/>
            <person name="Ladd B."/>
            <person name="Jarett J.K."/>
            <person name="Geller-Mcgrath D.E."/>
            <person name="Sieber C.M.K."/>
            <person name="Emerson J.B."/>
            <person name="Anantharaman K."/>
            <person name="Thomas B.C."/>
            <person name="Malmstrom R."/>
            <person name="Stieglmeier M."/>
            <person name="Klingl A."/>
            <person name="Woyke T."/>
            <person name="Ryan C.M."/>
            <person name="Banfield J.F."/>
        </authorList>
    </citation>
    <scope>NUCLEOTIDE SEQUENCE [LARGE SCALE GENOMIC DNA]</scope>
</reference>
<protein>
    <submittedName>
        <fullName evidence="1">Uncharacterized protein</fullName>
    </submittedName>
</protein>
<evidence type="ECO:0000313" key="1">
    <source>
        <dbReference type="EMBL" id="PIR78695.1"/>
    </source>
</evidence>
<dbReference type="Proteomes" id="UP000230852">
    <property type="component" value="Unassembled WGS sequence"/>
</dbReference>
<organism evidence="1 2">
    <name type="scientific">Candidatus Magasanikbacteria bacterium CG10_big_fil_rev_8_21_14_0_10_36_16</name>
    <dbReference type="NCBI Taxonomy" id="1974645"/>
    <lineage>
        <taxon>Bacteria</taxon>
        <taxon>Candidatus Magasanikiibacteriota</taxon>
    </lineage>
</organism>
<dbReference type="SUPFAM" id="SSF110849">
    <property type="entry name" value="ParB/Sulfiredoxin"/>
    <property type="match status" value="1"/>
</dbReference>
<dbReference type="AlphaFoldDB" id="A0A2H0TZN1"/>
<name>A0A2H0TZN1_9BACT</name>
<gene>
    <name evidence="1" type="ORF">COU28_00175</name>
</gene>
<dbReference type="EMBL" id="PFBU01000005">
    <property type="protein sequence ID" value="PIR78695.1"/>
    <property type="molecule type" value="Genomic_DNA"/>
</dbReference>
<sequence length="96" mass="11322">MVSYYKKQEDGQTIKGYQRIISVIKYIKKYNSLPKPIILITTKNGYDILDGNHRITACTILQEENVINKFLINTFIGNPQKITKKNFQEDSFYWNK</sequence>
<dbReference type="Gene3D" id="3.90.1530.10">
    <property type="entry name" value="Conserved hypothetical protein from pyrococcus furiosus pfu- 392566-001, ParB domain"/>
    <property type="match status" value="1"/>
</dbReference>
<proteinExistence type="predicted"/>